<dbReference type="Proteomes" id="UP000621856">
    <property type="component" value="Unassembled WGS sequence"/>
</dbReference>
<evidence type="ECO:0000256" key="1">
    <source>
        <dbReference type="SAM" id="MobiDB-lite"/>
    </source>
</evidence>
<organism evidence="2 3">
    <name type="scientific">Aquisalinus luteolus</name>
    <dbReference type="NCBI Taxonomy" id="1566827"/>
    <lineage>
        <taxon>Bacteria</taxon>
        <taxon>Pseudomonadati</taxon>
        <taxon>Pseudomonadota</taxon>
        <taxon>Alphaproteobacteria</taxon>
        <taxon>Parvularculales</taxon>
        <taxon>Parvularculaceae</taxon>
        <taxon>Aquisalinus</taxon>
    </lineage>
</organism>
<name>A0A8J3A5P2_9PROT</name>
<evidence type="ECO:0000313" key="3">
    <source>
        <dbReference type="Proteomes" id="UP000621856"/>
    </source>
</evidence>
<proteinExistence type="predicted"/>
<accession>A0A8J3A5P2</accession>
<comment type="caution">
    <text evidence="2">The sequence shown here is derived from an EMBL/GenBank/DDBJ whole genome shotgun (WGS) entry which is preliminary data.</text>
</comment>
<feature type="region of interest" description="Disordered" evidence="1">
    <location>
        <begin position="1"/>
        <end position="21"/>
    </location>
</feature>
<dbReference type="AlphaFoldDB" id="A0A8J3A5P2"/>
<gene>
    <name evidence="2" type="ORF">GCM10011355_08090</name>
</gene>
<dbReference type="EMBL" id="BMGZ01000001">
    <property type="protein sequence ID" value="GGH94278.1"/>
    <property type="molecule type" value="Genomic_DNA"/>
</dbReference>
<sequence>MHSSPARGLPRVAVPPDDAKLYTPSTADGNLMGWRKAQVTPSAIPSATVLTMACGENSRVGMEGDKFGGVFSWEFVVPPPPLRGTSPVLTGEEWHRN</sequence>
<reference evidence="2" key="1">
    <citation type="journal article" date="2014" name="Int. J. Syst. Evol. Microbiol.">
        <title>Complete genome sequence of Corynebacterium casei LMG S-19264T (=DSM 44701T), isolated from a smear-ripened cheese.</title>
        <authorList>
            <consortium name="US DOE Joint Genome Institute (JGI-PGF)"/>
            <person name="Walter F."/>
            <person name="Albersmeier A."/>
            <person name="Kalinowski J."/>
            <person name="Ruckert C."/>
        </authorList>
    </citation>
    <scope>NUCLEOTIDE SEQUENCE</scope>
    <source>
        <strain evidence="2">CGMCC 1.14984</strain>
    </source>
</reference>
<reference evidence="2" key="2">
    <citation type="submission" date="2020-09" db="EMBL/GenBank/DDBJ databases">
        <authorList>
            <person name="Sun Q."/>
            <person name="Zhou Y."/>
        </authorList>
    </citation>
    <scope>NUCLEOTIDE SEQUENCE</scope>
    <source>
        <strain evidence="2">CGMCC 1.14984</strain>
    </source>
</reference>
<evidence type="ECO:0000313" key="2">
    <source>
        <dbReference type="EMBL" id="GGH94278.1"/>
    </source>
</evidence>
<protein>
    <submittedName>
        <fullName evidence="2">Uncharacterized protein</fullName>
    </submittedName>
</protein>